<dbReference type="Proteomes" id="UP000199074">
    <property type="component" value="Unassembled WGS sequence"/>
</dbReference>
<keyword evidence="3" id="KW-1185">Reference proteome</keyword>
<reference evidence="2 3" key="1">
    <citation type="submission" date="2016-10" db="EMBL/GenBank/DDBJ databases">
        <authorList>
            <person name="de Groot N.N."/>
        </authorList>
    </citation>
    <scope>NUCLEOTIDE SEQUENCE [LARGE SCALE GENOMIC DNA]</scope>
    <source>
        <strain evidence="2 3">IPL20</strain>
    </source>
</reference>
<organism evidence="2 3">
    <name type="scientific">Devosia crocina</name>
    <dbReference type="NCBI Taxonomy" id="429728"/>
    <lineage>
        <taxon>Bacteria</taxon>
        <taxon>Pseudomonadati</taxon>
        <taxon>Pseudomonadota</taxon>
        <taxon>Alphaproteobacteria</taxon>
        <taxon>Hyphomicrobiales</taxon>
        <taxon>Devosiaceae</taxon>
        <taxon>Devosia</taxon>
    </lineage>
</organism>
<feature type="domain" description="DUF6456" evidence="1">
    <location>
        <begin position="21"/>
        <end position="137"/>
    </location>
</feature>
<accession>A0A1I7NMU7</accession>
<dbReference type="EMBL" id="FPCK01000002">
    <property type="protein sequence ID" value="SFV35966.1"/>
    <property type="molecule type" value="Genomic_DNA"/>
</dbReference>
<dbReference type="STRING" id="429728.SAMN05216456_2291"/>
<evidence type="ECO:0000259" key="1">
    <source>
        <dbReference type="Pfam" id="PF20057"/>
    </source>
</evidence>
<gene>
    <name evidence="2" type="ORF">SAMN05216456_2291</name>
</gene>
<dbReference type="Pfam" id="PF20057">
    <property type="entry name" value="DUF6456"/>
    <property type="match status" value="1"/>
</dbReference>
<evidence type="ECO:0000313" key="2">
    <source>
        <dbReference type="EMBL" id="SFV35966.1"/>
    </source>
</evidence>
<protein>
    <recommendedName>
        <fullName evidence="1">DUF6456 domain-containing protein</fullName>
    </recommendedName>
</protein>
<sequence>MVEHNGLPEAISRLGLARGGEAAFLEPHQLEAARRLTRTFERARLSQRVTMSYDAARVARSSKGASAQSDISASAADAREQLAGLGRQVPRECWDILFDICGLDLGLQELEAARGWPRRSGKLVLRIALSHLAALYGITAIAEGRERAEQRSWLEQRAPMFGPAPRS</sequence>
<dbReference type="InterPro" id="IPR045599">
    <property type="entry name" value="DUF6456"/>
</dbReference>
<dbReference type="OrthoDB" id="7476630at2"/>
<dbReference type="AlphaFoldDB" id="A0A1I7NMU7"/>
<name>A0A1I7NMU7_9HYPH</name>
<proteinExistence type="predicted"/>
<evidence type="ECO:0000313" key="3">
    <source>
        <dbReference type="Proteomes" id="UP000199074"/>
    </source>
</evidence>
<dbReference type="RefSeq" id="WP_092424644.1">
    <property type="nucleotide sequence ID" value="NZ_FPCK01000002.1"/>
</dbReference>